<evidence type="ECO:0000313" key="3">
    <source>
        <dbReference type="Proteomes" id="UP001054837"/>
    </source>
</evidence>
<evidence type="ECO:0000256" key="1">
    <source>
        <dbReference type="SAM" id="MobiDB-lite"/>
    </source>
</evidence>
<feature type="compositionally biased region" description="Polar residues" evidence="1">
    <location>
        <begin position="36"/>
        <end position="47"/>
    </location>
</feature>
<sequence length="129" mass="14529">MSDVDQSNKPKRYKLIGIQKQMKRQNSIILQSNIFKHDPSSSQSSQLHPRDRTQVMGGKEGGGGVKAISNHGKGGWKWNEQIFQSELQHLAAIPCWLEIIHYLEGRLCILRISFTVIASITSGNFKLLV</sequence>
<keyword evidence="3" id="KW-1185">Reference proteome</keyword>
<proteinExistence type="predicted"/>
<reference evidence="2 3" key="1">
    <citation type="submission" date="2021-06" db="EMBL/GenBank/DDBJ databases">
        <title>Caerostris darwini draft genome.</title>
        <authorList>
            <person name="Kono N."/>
            <person name="Arakawa K."/>
        </authorList>
    </citation>
    <scope>NUCLEOTIDE SEQUENCE [LARGE SCALE GENOMIC DNA]</scope>
</reference>
<evidence type="ECO:0000313" key="2">
    <source>
        <dbReference type="EMBL" id="GIY78223.1"/>
    </source>
</evidence>
<dbReference type="EMBL" id="BPLQ01014215">
    <property type="protein sequence ID" value="GIY78223.1"/>
    <property type="molecule type" value="Genomic_DNA"/>
</dbReference>
<accession>A0AAV4W7N1</accession>
<organism evidence="2 3">
    <name type="scientific">Caerostris darwini</name>
    <dbReference type="NCBI Taxonomy" id="1538125"/>
    <lineage>
        <taxon>Eukaryota</taxon>
        <taxon>Metazoa</taxon>
        <taxon>Ecdysozoa</taxon>
        <taxon>Arthropoda</taxon>
        <taxon>Chelicerata</taxon>
        <taxon>Arachnida</taxon>
        <taxon>Araneae</taxon>
        <taxon>Araneomorphae</taxon>
        <taxon>Entelegynae</taxon>
        <taxon>Araneoidea</taxon>
        <taxon>Araneidae</taxon>
        <taxon>Caerostris</taxon>
    </lineage>
</organism>
<dbReference type="AlphaFoldDB" id="A0AAV4W7N1"/>
<gene>
    <name evidence="2" type="ORF">CDAR_10881</name>
</gene>
<comment type="caution">
    <text evidence="2">The sequence shown here is derived from an EMBL/GenBank/DDBJ whole genome shotgun (WGS) entry which is preliminary data.</text>
</comment>
<protein>
    <submittedName>
        <fullName evidence="2">Uncharacterized protein</fullName>
    </submittedName>
</protein>
<dbReference type="Proteomes" id="UP001054837">
    <property type="component" value="Unassembled WGS sequence"/>
</dbReference>
<feature type="region of interest" description="Disordered" evidence="1">
    <location>
        <begin position="36"/>
        <end position="66"/>
    </location>
</feature>
<name>A0AAV4W7N1_9ARAC</name>